<dbReference type="AlphaFoldDB" id="A0A0N9MTQ6"/>
<dbReference type="SUPFAM" id="SSF52980">
    <property type="entry name" value="Restriction endonuclease-like"/>
    <property type="match status" value="1"/>
</dbReference>
<dbReference type="Pfam" id="PF09407">
    <property type="entry name" value="AbiEi_1"/>
    <property type="match status" value="1"/>
</dbReference>
<reference evidence="3 4" key="2">
    <citation type="journal article" date="2017" name="Int. J. Syst. Evol. Microbiol.">
        <title>Gordonia phthalatica sp. nov., a di-n-butyl phthalate-degrading bacterium isolated from activated sludge.</title>
        <authorList>
            <person name="Jin D."/>
            <person name="Kong X."/>
            <person name="Jia M."/>
            <person name="Yu X."/>
            <person name="Wang X."/>
            <person name="Zhuang X."/>
            <person name="Deng Y."/>
            <person name="Bai Z."/>
        </authorList>
    </citation>
    <scope>NUCLEOTIDE SEQUENCE [LARGE SCALE GENOMIC DNA]</scope>
    <source>
        <strain evidence="3 4">QH-11</strain>
    </source>
</reference>
<keyword evidence="4" id="KW-1185">Reference proteome</keyword>
<evidence type="ECO:0000259" key="2">
    <source>
        <dbReference type="Pfam" id="PF09407"/>
    </source>
</evidence>
<name>A0A0N9MTQ6_9ACTN</name>
<dbReference type="EMBL" id="CP011853">
    <property type="protein sequence ID" value="ALG85962.1"/>
    <property type="molecule type" value="Genomic_DNA"/>
</dbReference>
<evidence type="ECO:0000313" key="3">
    <source>
        <dbReference type="EMBL" id="ALG85962.1"/>
    </source>
</evidence>
<dbReference type="Proteomes" id="UP000063789">
    <property type="component" value="Chromosome"/>
</dbReference>
<dbReference type="KEGG" id="goq:ACH46_17530"/>
<organism evidence="3 4">
    <name type="scientific">Gordonia phthalatica</name>
    <dbReference type="NCBI Taxonomy" id="1136941"/>
    <lineage>
        <taxon>Bacteria</taxon>
        <taxon>Bacillati</taxon>
        <taxon>Actinomycetota</taxon>
        <taxon>Actinomycetes</taxon>
        <taxon>Mycobacteriales</taxon>
        <taxon>Gordoniaceae</taxon>
        <taxon>Gordonia</taxon>
    </lineage>
</organism>
<accession>A0A0N9MTQ6</accession>
<dbReference type="STRING" id="1136941.ACH46_17530"/>
<feature type="domain" description="DUF559" evidence="1">
    <location>
        <begin position="203"/>
        <end position="297"/>
    </location>
</feature>
<dbReference type="InterPro" id="IPR011335">
    <property type="entry name" value="Restrct_endonuc-II-like"/>
</dbReference>
<evidence type="ECO:0000313" key="4">
    <source>
        <dbReference type="Proteomes" id="UP000063789"/>
    </source>
</evidence>
<protein>
    <recommendedName>
        <fullName evidence="5">DUF559 domain-containing protein</fullName>
    </recommendedName>
</protein>
<proteinExistence type="predicted"/>
<dbReference type="RefSeq" id="WP_062394061.1">
    <property type="nucleotide sequence ID" value="NZ_CP011853.1"/>
</dbReference>
<dbReference type="InterPro" id="IPR007569">
    <property type="entry name" value="DUF559"/>
</dbReference>
<dbReference type="InterPro" id="IPR018547">
    <property type="entry name" value="AbiEi_C"/>
</dbReference>
<feature type="domain" description="AbiEi antitoxin C-terminal" evidence="2">
    <location>
        <begin position="74"/>
        <end position="195"/>
    </location>
</feature>
<dbReference type="PATRIC" id="fig|1136941.3.peg.3583"/>
<evidence type="ECO:0000259" key="1">
    <source>
        <dbReference type="Pfam" id="PF04480"/>
    </source>
</evidence>
<sequence>MELTRKGPANPHLAVADHLADHDGVITRSKATDLGLSRHQVQNRLDTGLWTTESQGVYLSAEHRLTEAARVRIAVAAHGGVADRSTAAWWHGLLDELPGPLTVSVPRTTRNRLQLGFEVEAKRRTFPAEDLTTVRELPVTDLPLTVLQVAAEHEDGIAIMDRALQERRVHLTDLRRSLERNAGSFGMHRARMLLEAAEDPSESEAERLFVRLLKEYNIDGWSQQVPFCGYRLDFAWVDEQIGVEIHGWKFHKNHDRWDRDQKKGNQLALMSWLPLSFSWARLVTEPDACMRELIEAIELRRAM</sequence>
<gene>
    <name evidence="3" type="ORF">ACH46_17530</name>
</gene>
<dbReference type="Pfam" id="PF04480">
    <property type="entry name" value="DUF559"/>
    <property type="match status" value="1"/>
</dbReference>
<evidence type="ECO:0008006" key="5">
    <source>
        <dbReference type="Google" id="ProtNLM"/>
    </source>
</evidence>
<reference evidence="4" key="1">
    <citation type="submission" date="2015-06" db="EMBL/GenBank/DDBJ databases">
        <title>Complete genome sequence and metabolic analysis of phthalate degradation pathway in Gordonia sp. QH-11.</title>
        <authorList>
            <person name="Jin D."/>
            <person name="Kong X."/>
            <person name="Bai Z."/>
        </authorList>
    </citation>
    <scope>NUCLEOTIDE SEQUENCE [LARGE SCALE GENOMIC DNA]</scope>
    <source>
        <strain evidence="4">QH-11</strain>
    </source>
</reference>
<dbReference type="Gene3D" id="3.40.960.10">
    <property type="entry name" value="VSR Endonuclease"/>
    <property type="match status" value="1"/>
</dbReference>